<keyword evidence="2" id="KW-1185">Reference proteome</keyword>
<protein>
    <submittedName>
        <fullName evidence="1">Uncharacterized protein</fullName>
    </submittedName>
</protein>
<reference evidence="1" key="2">
    <citation type="submission" date="2020-09" db="EMBL/GenBank/DDBJ databases">
        <authorList>
            <person name="Sun Q."/>
            <person name="Ohkuma M."/>
        </authorList>
    </citation>
    <scope>NUCLEOTIDE SEQUENCE</scope>
    <source>
        <strain evidence="1">JCM 3090</strain>
    </source>
</reference>
<proteinExistence type="predicted"/>
<evidence type="ECO:0000313" key="2">
    <source>
        <dbReference type="Proteomes" id="UP000649739"/>
    </source>
</evidence>
<reference evidence="1" key="1">
    <citation type="journal article" date="2014" name="Int. J. Syst. Evol. Microbiol.">
        <title>Complete genome sequence of Corynebacterium casei LMG S-19264T (=DSM 44701T), isolated from a smear-ripened cheese.</title>
        <authorList>
            <consortium name="US DOE Joint Genome Institute (JGI-PGF)"/>
            <person name="Walter F."/>
            <person name="Albersmeier A."/>
            <person name="Kalinowski J."/>
            <person name="Ruckert C."/>
        </authorList>
    </citation>
    <scope>NUCLEOTIDE SEQUENCE</scope>
    <source>
        <strain evidence="1">JCM 3090</strain>
    </source>
</reference>
<gene>
    <name evidence="1" type="ORF">GCM10010123_44310</name>
</gene>
<dbReference type="AlphaFoldDB" id="A0A8J3BB88"/>
<dbReference type="RefSeq" id="WP_189172138.1">
    <property type="nucleotide sequence ID" value="NZ_BMQB01000013.1"/>
</dbReference>
<name>A0A8J3BB88_9ACTN</name>
<dbReference type="Proteomes" id="UP000649739">
    <property type="component" value="Unassembled WGS sequence"/>
</dbReference>
<organism evidence="1 2">
    <name type="scientific">Pilimelia anulata</name>
    <dbReference type="NCBI Taxonomy" id="53371"/>
    <lineage>
        <taxon>Bacteria</taxon>
        <taxon>Bacillati</taxon>
        <taxon>Actinomycetota</taxon>
        <taxon>Actinomycetes</taxon>
        <taxon>Micromonosporales</taxon>
        <taxon>Micromonosporaceae</taxon>
        <taxon>Pilimelia</taxon>
    </lineage>
</organism>
<accession>A0A8J3BB88</accession>
<evidence type="ECO:0000313" key="1">
    <source>
        <dbReference type="EMBL" id="GGK09562.1"/>
    </source>
</evidence>
<sequence>MTLALIATMIATAYGLACWLLPFGTCRACRGAGARPHRLTGRLRPCRRCRSSGMRLRVGRAVWNHAARIHRDATTTRHGREGGQP</sequence>
<dbReference type="EMBL" id="BMQB01000013">
    <property type="protein sequence ID" value="GGK09562.1"/>
    <property type="molecule type" value="Genomic_DNA"/>
</dbReference>
<comment type="caution">
    <text evidence="1">The sequence shown here is derived from an EMBL/GenBank/DDBJ whole genome shotgun (WGS) entry which is preliminary data.</text>
</comment>